<dbReference type="Gene3D" id="2.40.10.220">
    <property type="entry name" value="predicted glycosyltransferase like domains"/>
    <property type="match status" value="1"/>
</dbReference>
<dbReference type="RefSeq" id="WP_348260981.1">
    <property type="nucleotide sequence ID" value="NZ_CP121196.1"/>
</dbReference>
<feature type="region of interest" description="Disordered" evidence="1">
    <location>
        <begin position="1"/>
        <end position="25"/>
    </location>
</feature>
<proteinExistence type="predicted"/>
<organism evidence="3">
    <name type="scientific">Telmatobacter sp. DSM 110680</name>
    <dbReference type="NCBI Taxonomy" id="3036704"/>
    <lineage>
        <taxon>Bacteria</taxon>
        <taxon>Pseudomonadati</taxon>
        <taxon>Acidobacteriota</taxon>
        <taxon>Terriglobia</taxon>
        <taxon>Terriglobales</taxon>
        <taxon>Acidobacteriaceae</taxon>
        <taxon>Telmatobacter</taxon>
    </lineage>
</organism>
<dbReference type="SUPFAM" id="SSF141371">
    <property type="entry name" value="PilZ domain-like"/>
    <property type="match status" value="1"/>
</dbReference>
<dbReference type="AlphaFoldDB" id="A0AAU7DEJ2"/>
<dbReference type="GO" id="GO:0035438">
    <property type="term" value="F:cyclic-di-GMP binding"/>
    <property type="evidence" value="ECO:0007669"/>
    <property type="project" value="InterPro"/>
</dbReference>
<sequence length="204" mass="23122">MDRSKFTISVVPDSNNRPSNGPRIVPDKSAEWDAKWLRPNLFAAPPTPQPKEIEPVVHAEAEQRESDPLAVRFLRWLFPEVNQRRAKRFEAPNLVAYYWTGGAPYSYHVGDISATGLFLLTKERWAPGTLIQMTLQKQDGRTNDSDSSICVLSEVVRWGQNGAGFNFVLSDYEDVLNYGMTPMESLDRKSIERFLHKIGVPATQ</sequence>
<feature type="domain" description="PilZ" evidence="2">
    <location>
        <begin position="83"/>
        <end position="167"/>
    </location>
</feature>
<protein>
    <submittedName>
        <fullName evidence="3">PilZ domain-containing protein</fullName>
    </submittedName>
</protein>
<accession>A0AAU7DEJ2</accession>
<gene>
    <name evidence="3" type="ORF">P8935_14340</name>
</gene>
<evidence type="ECO:0000259" key="2">
    <source>
        <dbReference type="Pfam" id="PF07238"/>
    </source>
</evidence>
<evidence type="ECO:0000313" key="3">
    <source>
        <dbReference type="EMBL" id="XBH15750.1"/>
    </source>
</evidence>
<dbReference type="InterPro" id="IPR009875">
    <property type="entry name" value="PilZ_domain"/>
</dbReference>
<dbReference type="Pfam" id="PF07238">
    <property type="entry name" value="PilZ"/>
    <property type="match status" value="1"/>
</dbReference>
<evidence type="ECO:0000256" key="1">
    <source>
        <dbReference type="SAM" id="MobiDB-lite"/>
    </source>
</evidence>
<reference evidence="3" key="1">
    <citation type="submission" date="2023-03" db="EMBL/GenBank/DDBJ databases">
        <title>Edaphobacter sp.</title>
        <authorList>
            <person name="Huber K.J."/>
            <person name="Papendorf J."/>
            <person name="Pilke C."/>
            <person name="Bunk B."/>
            <person name="Sproeer C."/>
            <person name="Pester M."/>
        </authorList>
    </citation>
    <scope>NUCLEOTIDE SEQUENCE</scope>
    <source>
        <strain evidence="3">DSM 110680</strain>
    </source>
</reference>
<dbReference type="EMBL" id="CP121196">
    <property type="protein sequence ID" value="XBH15750.1"/>
    <property type="molecule type" value="Genomic_DNA"/>
</dbReference>
<name>A0AAU7DEJ2_9BACT</name>